<accession>A0A7W9HPG3</accession>
<dbReference type="InterPro" id="IPR010095">
    <property type="entry name" value="Cas12f1-like_TNB"/>
</dbReference>
<proteinExistence type="inferred from homology"/>
<dbReference type="GO" id="GO:0032196">
    <property type="term" value="P:transposition"/>
    <property type="evidence" value="ECO:0007669"/>
    <property type="project" value="UniProtKB-KW"/>
</dbReference>
<dbReference type="RefSeq" id="WP_184924110.1">
    <property type="nucleotide sequence ID" value="NZ_JACHMO010000001.1"/>
</dbReference>
<dbReference type="EMBL" id="JACHMO010000001">
    <property type="protein sequence ID" value="MBB5805524.1"/>
    <property type="molecule type" value="Genomic_DNA"/>
</dbReference>
<evidence type="ECO:0000256" key="5">
    <source>
        <dbReference type="ARBA" id="ARBA00023125"/>
    </source>
</evidence>
<dbReference type="NCBIfam" id="TIGR01766">
    <property type="entry name" value="IS200/IS605 family accessory protein TnpB-like domain"/>
    <property type="match status" value="1"/>
</dbReference>
<evidence type="ECO:0000256" key="2">
    <source>
        <dbReference type="ARBA" id="ARBA00022578"/>
    </source>
</evidence>
<keyword evidence="2" id="KW-0815">Transposition</keyword>
<evidence type="ECO:0000256" key="1">
    <source>
        <dbReference type="ARBA" id="ARBA00008761"/>
    </source>
</evidence>
<feature type="region of interest" description="Disordered" evidence="7">
    <location>
        <begin position="253"/>
        <end position="274"/>
    </location>
</feature>
<evidence type="ECO:0000259" key="10">
    <source>
        <dbReference type="Pfam" id="PF12323"/>
    </source>
</evidence>
<dbReference type="InterPro" id="IPR021027">
    <property type="entry name" value="Transposase_put_HTH"/>
</dbReference>
<dbReference type="Pfam" id="PF01385">
    <property type="entry name" value="OrfB_IS605"/>
    <property type="match status" value="1"/>
</dbReference>
<keyword evidence="6" id="KW-0233">DNA recombination</keyword>
<keyword evidence="3" id="KW-0479">Metal-binding</keyword>
<organism evidence="11 12">
    <name type="scientific">Saccharothrix ecbatanensis</name>
    <dbReference type="NCBI Taxonomy" id="1105145"/>
    <lineage>
        <taxon>Bacteria</taxon>
        <taxon>Bacillati</taxon>
        <taxon>Actinomycetota</taxon>
        <taxon>Actinomycetes</taxon>
        <taxon>Pseudonocardiales</taxon>
        <taxon>Pseudonocardiaceae</taxon>
        <taxon>Saccharothrix</taxon>
    </lineage>
</organism>
<keyword evidence="4" id="KW-0862">Zinc</keyword>
<dbReference type="InterPro" id="IPR001959">
    <property type="entry name" value="Transposase"/>
</dbReference>
<feature type="domain" description="Transposase putative helix-turn-helix" evidence="10">
    <location>
        <begin position="7"/>
        <end position="48"/>
    </location>
</feature>
<dbReference type="GO" id="GO:0046872">
    <property type="term" value="F:metal ion binding"/>
    <property type="evidence" value="ECO:0007669"/>
    <property type="project" value="UniProtKB-KW"/>
</dbReference>
<dbReference type="AlphaFoldDB" id="A0A7W9HPG3"/>
<evidence type="ECO:0000313" key="12">
    <source>
        <dbReference type="Proteomes" id="UP000552097"/>
    </source>
</evidence>
<evidence type="ECO:0000313" key="11">
    <source>
        <dbReference type="EMBL" id="MBB5805524.1"/>
    </source>
</evidence>
<dbReference type="GO" id="GO:0006310">
    <property type="term" value="P:DNA recombination"/>
    <property type="evidence" value="ECO:0007669"/>
    <property type="project" value="UniProtKB-KW"/>
</dbReference>
<feature type="region of interest" description="Disordered" evidence="7">
    <location>
        <begin position="409"/>
        <end position="456"/>
    </location>
</feature>
<dbReference type="Proteomes" id="UP000552097">
    <property type="component" value="Unassembled WGS sequence"/>
</dbReference>
<feature type="compositionally biased region" description="Low complexity" evidence="7">
    <location>
        <begin position="424"/>
        <end position="446"/>
    </location>
</feature>
<comment type="similarity">
    <text evidence="1">In the C-terminal section; belongs to the transposase 35 family.</text>
</comment>
<protein>
    <submittedName>
        <fullName evidence="11">Putative transposase</fullName>
    </submittedName>
</protein>
<evidence type="ECO:0000256" key="3">
    <source>
        <dbReference type="ARBA" id="ARBA00022723"/>
    </source>
</evidence>
<dbReference type="Pfam" id="PF07282">
    <property type="entry name" value="Cas12f1-like_TNB"/>
    <property type="match status" value="1"/>
</dbReference>
<sequence>MGGGVVIHAYRFVLDPSPGQDDALRSHCGGRRYAFNWGLARVKANLGQREAEKSYGIPADRLTPSVSWSAYSLRKDWNRAKDAVAPWWAENSKEAYSSGLANLATALGDWADSRSGKRRGPRVGFPGFKGKRSGLSCRFTTGAFGLIDGDRRHVKLPRIGAVRTHESTRKLARHVERGAARIRSATVSHRAGRWFVSFSVEIARDDPAPTRPDSAVGVDLGVKSLAVLSTGETVPNPRHLETARRDLRRLQRQAARRVGPDKRTRRQPSQRWRTTQARIARLHTAVANARRDGLHKLSTRLVRTHGTVVLEDLNVSGMTKNRRLARHVAGVGMAELRRQIEYKAAWSGVRVHLADRWYPSSKTCSGCGAVKAKLRLSERTFRCDACGLVLDRDLNAARNLAALARRETSSPSCGATINEPAGNPRQTRATRATGTATGRPAPTGAGQRRHGNVSTA</sequence>
<dbReference type="NCBIfam" id="NF040570">
    <property type="entry name" value="guided_TnpB"/>
    <property type="match status" value="1"/>
</dbReference>
<feature type="compositionally biased region" description="Basic residues" evidence="7">
    <location>
        <begin position="447"/>
        <end position="456"/>
    </location>
</feature>
<dbReference type="NCBIfam" id="NF038280">
    <property type="entry name" value="IS607_TnpB"/>
    <property type="match status" value="1"/>
</dbReference>
<name>A0A7W9HPG3_9PSEU</name>
<feature type="domain" description="Cas12f1-like TNB" evidence="9">
    <location>
        <begin position="335"/>
        <end position="400"/>
    </location>
</feature>
<comment type="caution">
    <text evidence="11">The sequence shown here is derived from an EMBL/GenBank/DDBJ whole genome shotgun (WGS) entry which is preliminary data.</text>
</comment>
<gene>
    <name evidence="11" type="ORF">F4560_005292</name>
</gene>
<dbReference type="InterPro" id="IPR053470">
    <property type="entry name" value="RNA-guided_DNA_endonuclease"/>
</dbReference>
<evidence type="ECO:0000256" key="4">
    <source>
        <dbReference type="ARBA" id="ARBA00022833"/>
    </source>
</evidence>
<evidence type="ECO:0000256" key="7">
    <source>
        <dbReference type="SAM" id="MobiDB-lite"/>
    </source>
</evidence>
<dbReference type="GO" id="GO:0003677">
    <property type="term" value="F:DNA binding"/>
    <property type="evidence" value="ECO:0007669"/>
    <property type="project" value="UniProtKB-KW"/>
</dbReference>
<reference evidence="11 12" key="1">
    <citation type="submission" date="2020-08" db="EMBL/GenBank/DDBJ databases">
        <title>Sequencing the genomes of 1000 actinobacteria strains.</title>
        <authorList>
            <person name="Klenk H.-P."/>
        </authorList>
    </citation>
    <scope>NUCLEOTIDE SEQUENCE [LARGE SCALE GENOMIC DNA]</scope>
    <source>
        <strain evidence="11 12">DSM 45486</strain>
    </source>
</reference>
<feature type="domain" description="Probable transposase IS891/IS1136/IS1341" evidence="8">
    <location>
        <begin position="198"/>
        <end position="322"/>
    </location>
</feature>
<keyword evidence="5" id="KW-0238">DNA-binding</keyword>
<evidence type="ECO:0000259" key="8">
    <source>
        <dbReference type="Pfam" id="PF01385"/>
    </source>
</evidence>
<evidence type="ECO:0000256" key="6">
    <source>
        <dbReference type="ARBA" id="ARBA00023172"/>
    </source>
</evidence>
<dbReference type="Pfam" id="PF12323">
    <property type="entry name" value="HTH_OrfB_IS605"/>
    <property type="match status" value="1"/>
</dbReference>
<keyword evidence="12" id="KW-1185">Reference proteome</keyword>
<evidence type="ECO:0000259" key="9">
    <source>
        <dbReference type="Pfam" id="PF07282"/>
    </source>
</evidence>